<dbReference type="GO" id="GO:0007165">
    <property type="term" value="P:signal transduction"/>
    <property type="evidence" value="ECO:0007669"/>
    <property type="project" value="UniProtKB-KW"/>
</dbReference>
<evidence type="ECO:0000259" key="11">
    <source>
        <dbReference type="PROSITE" id="PS50111"/>
    </source>
</evidence>
<proteinExistence type="inferred from homology"/>
<comment type="subcellular location">
    <subcellularLocation>
        <location evidence="1">Cell inner membrane</location>
        <topology evidence="1">Multi-pass membrane protein</topology>
    </subcellularLocation>
</comment>
<keyword evidence="4 10" id="KW-0812">Transmembrane</keyword>
<dbReference type="Pfam" id="PF17200">
    <property type="entry name" value="sCache_2"/>
    <property type="match status" value="1"/>
</dbReference>
<dbReference type="PROSITE" id="PS50885">
    <property type="entry name" value="HAMP"/>
    <property type="match status" value="1"/>
</dbReference>
<keyword evidence="6 10" id="KW-0472">Membrane</keyword>
<evidence type="ECO:0000313" key="15">
    <source>
        <dbReference type="Proteomes" id="UP000565262"/>
    </source>
</evidence>
<evidence type="ECO:0000256" key="7">
    <source>
        <dbReference type="ARBA" id="ARBA00023224"/>
    </source>
</evidence>
<feature type="transmembrane region" description="Helical" evidence="10">
    <location>
        <begin position="191"/>
        <end position="212"/>
    </location>
</feature>
<dbReference type="PANTHER" id="PTHR32089">
    <property type="entry name" value="METHYL-ACCEPTING CHEMOTAXIS PROTEIN MCPB"/>
    <property type="match status" value="1"/>
</dbReference>
<evidence type="ECO:0000256" key="3">
    <source>
        <dbReference type="ARBA" id="ARBA00022519"/>
    </source>
</evidence>
<dbReference type="EMBL" id="JACJFM010000002">
    <property type="protein sequence ID" value="MBB1485448.1"/>
    <property type="molecule type" value="Genomic_DNA"/>
</dbReference>
<dbReference type="GO" id="GO:0005886">
    <property type="term" value="C:plasma membrane"/>
    <property type="evidence" value="ECO:0007669"/>
    <property type="project" value="UniProtKB-SubCell"/>
</dbReference>
<comment type="caution">
    <text evidence="14">The sequence shown here is derived from an EMBL/GenBank/DDBJ whole genome shotgun (WGS) entry which is preliminary data.</text>
</comment>
<dbReference type="InterPro" id="IPR004090">
    <property type="entry name" value="Chemotax_Me-accpt_rcpt"/>
</dbReference>
<evidence type="ECO:0000256" key="6">
    <source>
        <dbReference type="ARBA" id="ARBA00023136"/>
    </source>
</evidence>
<comment type="similarity">
    <text evidence="8">Belongs to the methyl-accepting chemotaxis (MCP) protein family.</text>
</comment>
<dbReference type="InterPro" id="IPR003660">
    <property type="entry name" value="HAMP_dom"/>
</dbReference>
<name>A0A839IKH6_9GAMM</name>
<evidence type="ECO:0000259" key="13">
    <source>
        <dbReference type="PROSITE" id="PS50885"/>
    </source>
</evidence>
<dbReference type="AlphaFoldDB" id="A0A839IKH6"/>
<evidence type="ECO:0000256" key="2">
    <source>
        <dbReference type="ARBA" id="ARBA00022475"/>
    </source>
</evidence>
<dbReference type="InterPro" id="IPR000727">
    <property type="entry name" value="T_SNARE_dom"/>
</dbReference>
<dbReference type="Gene3D" id="1.10.287.950">
    <property type="entry name" value="Methyl-accepting chemotaxis protein"/>
    <property type="match status" value="1"/>
</dbReference>
<organism evidence="14 15">
    <name type="scientific">Oceanospirillum sediminis</name>
    <dbReference type="NCBI Taxonomy" id="2760088"/>
    <lineage>
        <taxon>Bacteria</taxon>
        <taxon>Pseudomonadati</taxon>
        <taxon>Pseudomonadota</taxon>
        <taxon>Gammaproteobacteria</taxon>
        <taxon>Oceanospirillales</taxon>
        <taxon>Oceanospirillaceae</taxon>
        <taxon>Oceanospirillum</taxon>
    </lineage>
</organism>
<dbReference type="CDD" id="cd11386">
    <property type="entry name" value="MCP_signal"/>
    <property type="match status" value="1"/>
</dbReference>
<reference evidence="14 15" key="1">
    <citation type="submission" date="2020-08" db="EMBL/GenBank/DDBJ databases">
        <title>Oceanospirillum sp. nov. isolated from marine sediment.</title>
        <authorList>
            <person name="Ji X."/>
        </authorList>
    </citation>
    <scope>NUCLEOTIDE SEQUENCE [LARGE SCALE GENOMIC DNA]</scope>
    <source>
        <strain evidence="14 15">D5</strain>
    </source>
</reference>
<dbReference type="PROSITE" id="PS50111">
    <property type="entry name" value="CHEMOTAXIS_TRANSDUC_2"/>
    <property type="match status" value="1"/>
</dbReference>
<dbReference type="SUPFAM" id="SSF58104">
    <property type="entry name" value="Methyl-accepting chemotaxis protein (MCP) signaling domain"/>
    <property type="match status" value="1"/>
</dbReference>
<dbReference type="InterPro" id="IPR033480">
    <property type="entry name" value="sCache_2"/>
</dbReference>
<dbReference type="InterPro" id="IPR004089">
    <property type="entry name" value="MCPsignal_dom"/>
</dbReference>
<dbReference type="PANTHER" id="PTHR32089:SF119">
    <property type="entry name" value="METHYL-ACCEPTING CHEMOTAXIS PROTEIN CTPL"/>
    <property type="match status" value="1"/>
</dbReference>
<dbReference type="Pfam" id="PF00672">
    <property type="entry name" value="HAMP"/>
    <property type="match status" value="1"/>
</dbReference>
<dbReference type="SMART" id="SM00283">
    <property type="entry name" value="MA"/>
    <property type="match status" value="1"/>
</dbReference>
<dbReference type="PRINTS" id="PR00260">
    <property type="entry name" value="CHEMTRNSDUCR"/>
</dbReference>
<evidence type="ECO:0000313" key="14">
    <source>
        <dbReference type="EMBL" id="MBB1485448.1"/>
    </source>
</evidence>
<dbReference type="Proteomes" id="UP000565262">
    <property type="component" value="Unassembled WGS sequence"/>
</dbReference>
<evidence type="ECO:0000256" key="8">
    <source>
        <dbReference type="ARBA" id="ARBA00029447"/>
    </source>
</evidence>
<feature type="domain" description="T-SNARE coiled-coil homology" evidence="12">
    <location>
        <begin position="459"/>
        <end position="504"/>
    </location>
</feature>
<keyword evidence="5 10" id="KW-1133">Transmembrane helix</keyword>
<keyword evidence="3" id="KW-0997">Cell inner membrane</keyword>
<dbReference type="PROSITE" id="PS50192">
    <property type="entry name" value="T_SNARE"/>
    <property type="match status" value="1"/>
</dbReference>
<dbReference type="FunFam" id="1.10.287.950:FF:000001">
    <property type="entry name" value="Methyl-accepting chemotaxis sensory transducer"/>
    <property type="match status" value="1"/>
</dbReference>
<keyword evidence="15" id="KW-1185">Reference proteome</keyword>
<keyword evidence="2" id="KW-1003">Cell membrane</keyword>
<evidence type="ECO:0000259" key="12">
    <source>
        <dbReference type="PROSITE" id="PS50192"/>
    </source>
</evidence>
<dbReference type="SMART" id="SM01049">
    <property type="entry name" value="Cache_2"/>
    <property type="match status" value="1"/>
</dbReference>
<dbReference type="CDD" id="cd06225">
    <property type="entry name" value="HAMP"/>
    <property type="match status" value="1"/>
</dbReference>
<dbReference type="GO" id="GO:0004888">
    <property type="term" value="F:transmembrane signaling receptor activity"/>
    <property type="evidence" value="ECO:0007669"/>
    <property type="project" value="InterPro"/>
</dbReference>
<dbReference type="GO" id="GO:0006935">
    <property type="term" value="P:chemotaxis"/>
    <property type="evidence" value="ECO:0007669"/>
    <property type="project" value="InterPro"/>
</dbReference>
<dbReference type="Pfam" id="PF00015">
    <property type="entry name" value="MCPsignal"/>
    <property type="match status" value="1"/>
</dbReference>
<evidence type="ECO:0000256" key="5">
    <source>
        <dbReference type="ARBA" id="ARBA00022989"/>
    </source>
</evidence>
<keyword evidence="7 9" id="KW-0807">Transducer</keyword>
<accession>A0A839IKH6</accession>
<evidence type="ECO:0000256" key="4">
    <source>
        <dbReference type="ARBA" id="ARBA00022692"/>
    </source>
</evidence>
<feature type="domain" description="HAMP" evidence="13">
    <location>
        <begin position="213"/>
        <end position="267"/>
    </location>
</feature>
<protein>
    <submittedName>
        <fullName evidence="14">Methyl-accepting chemotaxis protein</fullName>
    </submittedName>
</protein>
<dbReference type="SMART" id="SM00304">
    <property type="entry name" value="HAMP"/>
    <property type="match status" value="1"/>
</dbReference>
<sequence>MASGFSKISIAIRAWMILALFAVGLIANTLLDTAKTREHLRDSYEKGVTLLVESAVGVADHYYQLSKQGALSEEEAKTQALAAISAMRFDDGNYIFVGDSSGVQLASGVKALVGKNILRLKDPTGHTFVQSLYDAARNGGAFVDYKWPNSQNKEQLDPKTSYAAQFAPWQWVLGSGLNMEALQADINRSEVMSMVNAAVILVILSVILAFFIRSITTPLNSTVKAMKDLSEGHGDLTQRLKEEGSTELVDLARYFNSFVASIQDIMRNVSDAGHRLATASSQMAASTASVDNSLHQQQQDAEQLASAMQQMLASVDEVTSRTIAATESSIHAAKESEGSQKIIQRNISEAQLLAQDINQAGDVISRLAEDSRNVDTVLEVIRGIAEQTNLLALNAAIEAARAGEAGRGFAVVADEVRTLSQRTQESTTEIQTIVEKLQAAAEEAVEVMSRGAEKANSAADTSSEAGSALSSITDEVMAIQSMSQQIAASSEEQSSTVNSINQNVMNLKDLTTSVAAESAQLAAASHDLDGVSKDMIGMINRFKVG</sequence>
<feature type="transmembrane region" description="Helical" evidence="10">
    <location>
        <begin position="12"/>
        <end position="31"/>
    </location>
</feature>
<dbReference type="RefSeq" id="WP_182807227.1">
    <property type="nucleotide sequence ID" value="NZ_JACJFM010000002.1"/>
</dbReference>
<evidence type="ECO:0000256" key="9">
    <source>
        <dbReference type="PROSITE-ProRule" id="PRU00284"/>
    </source>
</evidence>
<evidence type="ECO:0000256" key="1">
    <source>
        <dbReference type="ARBA" id="ARBA00004429"/>
    </source>
</evidence>
<evidence type="ECO:0000256" key="10">
    <source>
        <dbReference type="SAM" id="Phobius"/>
    </source>
</evidence>
<dbReference type="Gene3D" id="3.30.450.20">
    <property type="entry name" value="PAS domain"/>
    <property type="match status" value="1"/>
</dbReference>
<feature type="domain" description="Methyl-accepting transducer" evidence="11">
    <location>
        <begin position="272"/>
        <end position="508"/>
    </location>
</feature>
<gene>
    <name evidence="14" type="ORF">H4O21_02340</name>
</gene>